<comment type="caution">
    <text evidence="4">The sequence shown here is derived from an EMBL/GenBank/DDBJ whole genome shotgun (WGS) entry which is preliminary data.</text>
</comment>
<evidence type="ECO:0000313" key="5">
    <source>
        <dbReference type="Proteomes" id="UP001620460"/>
    </source>
</evidence>
<accession>A0ABW8JS91</accession>
<dbReference type="InterPro" id="IPR000182">
    <property type="entry name" value="GNAT_dom"/>
</dbReference>
<feature type="domain" description="N-acetyltransferase" evidence="3">
    <location>
        <begin position="16"/>
        <end position="169"/>
    </location>
</feature>
<keyword evidence="5" id="KW-1185">Reference proteome</keyword>
<dbReference type="InterPro" id="IPR016181">
    <property type="entry name" value="Acyl_CoA_acyltransferase"/>
</dbReference>
<keyword evidence="2" id="KW-0012">Acyltransferase</keyword>
<dbReference type="CDD" id="cd04301">
    <property type="entry name" value="NAT_SF"/>
    <property type="match status" value="1"/>
</dbReference>
<evidence type="ECO:0000256" key="1">
    <source>
        <dbReference type="ARBA" id="ARBA00022679"/>
    </source>
</evidence>
<proteinExistence type="predicted"/>
<evidence type="ECO:0000259" key="3">
    <source>
        <dbReference type="PROSITE" id="PS51186"/>
    </source>
</evidence>
<dbReference type="Pfam" id="PF13508">
    <property type="entry name" value="Acetyltransf_7"/>
    <property type="match status" value="1"/>
</dbReference>
<dbReference type="EMBL" id="JADIKM010000002">
    <property type="protein sequence ID" value="MFK2903743.1"/>
    <property type="molecule type" value="Genomic_DNA"/>
</dbReference>
<dbReference type="SUPFAM" id="SSF55729">
    <property type="entry name" value="Acyl-CoA N-acyltransferases (Nat)"/>
    <property type="match status" value="1"/>
</dbReference>
<dbReference type="Gene3D" id="3.40.630.30">
    <property type="match status" value="1"/>
</dbReference>
<dbReference type="PANTHER" id="PTHR43877:SF2">
    <property type="entry name" value="AMINOALKYLPHOSPHONATE N-ACETYLTRANSFERASE-RELATED"/>
    <property type="match status" value="1"/>
</dbReference>
<dbReference type="Proteomes" id="UP001620460">
    <property type="component" value="Unassembled WGS sequence"/>
</dbReference>
<keyword evidence="1" id="KW-0808">Transferase</keyword>
<gene>
    <name evidence="4" type="ORF">ISP17_07195</name>
</gene>
<sequence length="171" mass="18516">MDDRRKRGQLSSVEAIRIRKATLADAPTAFAIRREATLTQCAAYYAEQDLAIWTSGEMSESFALRVADAFHIAEIDGRIVGTGMIDLASGKIDAIFVRPDWMGHGVGRALMNHLECLAQAAGLTSIHLDATLNAAPFYRRLGFTGEATSTYRSSLGVTLACVPMTKLLTPP</sequence>
<protein>
    <submittedName>
        <fullName evidence="4">GNAT family N-acetyltransferase</fullName>
    </submittedName>
</protein>
<reference evidence="4 5" key="1">
    <citation type="submission" date="2020-10" db="EMBL/GenBank/DDBJ databases">
        <title>Phylogeny of dyella-like bacteria.</title>
        <authorList>
            <person name="Fu J."/>
        </authorList>
    </citation>
    <scope>NUCLEOTIDE SEQUENCE [LARGE SCALE GENOMIC DNA]</scope>
    <source>
        <strain evidence="4 5">Gsoil3046</strain>
    </source>
</reference>
<organism evidence="4 5">
    <name type="scientific">Dyella ginsengisoli</name>
    <dbReference type="NCBI Taxonomy" id="363848"/>
    <lineage>
        <taxon>Bacteria</taxon>
        <taxon>Pseudomonadati</taxon>
        <taxon>Pseudomonadota</taxon>
        <taxon>Gammaproteobacteria</taxon>
        <taxon>Lysobacterales</taxon>
        <taxon>Rhodanobacteraceae</taxon>
        <taxon>Dyella</taxon>
    </lineage>
</organism>
<dbReference type="PROSITE" id="PS51186">
    <property type="entry name" value="GNAT"/>
    <property type="match status" value="1"/>
</dbReference>
<evidence type="ECO:0000256" key="2">
    <source>
        <dbReference type="ARBA" id="ARBA00023315"/>
    </source>
</evidence>
<dbReference type="RefSeq" id="WP_404631573.1">
    <property type="nucleotide sequence ID" value="NZ_JADIKM010000002.1"/>
</dbReference>
<dbReference type="InterPro" id="IPR050832">
    <property type="entry name" value="Bact_Acetyltransf"/>
</dbReference>
<dbReference type="PANTHER" id="PTHR43877">
    <property type="entry name" value="AMINOALKYLPHOSPHONATE N-ACETYLTRANSFERASE-RELATED-RELATED"/>
    <property type="match status" value="1"/>
</dbReference>
<name>A0ABW8JS91_9GAMM</name>
<evidence type="ECO:0000313" key="4">
    <source>
        <dbReference type="EMBL" id="MFK2903743.1"/>
    </source>
</evidence>